<dbReference type="Proteomes" id="UP000002668">
    <property type="component" value="Genome"/>
</dbReference>
<dbReference type="EMBL" id="FP929064">
    <property type="protein sequence ID" value="CBX90539.1"/>
    <property type="molecule type" value="Genomic_DNA"/>
</dbReference>
<dbReference type="AlphaFoldDB" id="E4ZGW9"/>
<dbReference type="InParanoid" id="E4ZGW9"/>
<feature type="region of interest" description="Disordered" evidence="1">
    <location>
        <begin position="336"/>
        <end position="360"/>
    </location>
</feature>
<evidence type="ECO:0000313" key="3">
    <source>
        <dbReference type="Proteomes" id="UP000002668"/>
    </source>
</evidence>
<dbReference type="VEuPathDB" id="FungiDB:LEMA_P066650.1"/>
<organism evidence="2 3">
    <name type="scientific">Leptosphaeria maculans (strain JN3 / isolate v23.1.3 / race Av1-4-5-6-7-8)</name>
    <name type="common">Blackleg fungus</name>
    <name type="synonym">Phoma lingam</name>
    <dbReference type="NCBI Taxonomy" id="985895"/>
    <lineage>
        <taxon>Eukaryota</taxon>
        <taxon>Fungi</taxon>
        <taxon>Dikarya</taxon>
        <taxon>Ascomycota</taxon>
        <taxon>Pezizomycotina</taxon>
        <taxon>Dothideomycetes</taxon>
        <taxon>Pleosporomycetidae</taxon>
        <taxon>Pleosporales</taxon>
        <taxon>Pleosporineae</taxon>
        <taxon>Leptosphaeriaceae</taxon>
        <taxon>Plenodomus</taxon>
        <taxon>Plenodomus lingam/Leptosphaeria maculans species complex</taxon>
    </lineage>
</organism>
<name>E4ZGW9_LEPMJ</name>
<evidence type="ECO:0000256" key="1">
    <source>
        <dbReference type="SAM" id="MobiDB-lite"/>
    </source>
</evidence>
<reference evidence="3" key="1">
    <citation type="journal article" date="2011" name="Nat. Commun.">
        <title>Effector diversification within compartments of the Leptosphaeria maculans genome affected by Repeat-Induced Point mutations.</title>
        <authorList>
            <person name="Rouxel T."/>
            <person name="Grandaubert J."/>
            <person name="Hane J.K."/>
            <person name="Hoede C."/>
            <person name="van de Wouw A.P."/>
            <person name="Couloux A."/>
            <person name="Dominguez V."/>
            <person name="Anthouard V."/>
            <person name="Bally P."/>
            <person name="Bourras S."/>
            <person name="Cozijnsen A.J."/>
            <person name="Ciuffetti L.M."/>
            <person name="Degrave A."/>
            <person name="Dilmaghani A."/>
            <person name="Duret L."/>
            <person name="Fudal I."/>
            <person name="Goodwin S.B."/>
            <person name="Gout L."/>
            <person name="Glaser N."/>
            <person name="Linglin J."/>
            <person name="Kema G.H.J."/>
            <person name="Lapalu N."/>
            <person name="Lawrence C.B."/>
            <person name="May K."/>
            <person name="Meyer M."/>
            <person name="Ollivier B."/>
            <person name="Poulain J."/>
            <person name="Schoch C.L."/>
            <person name="Simon A."/>
            <person name="Spatafora J.W."/>
            <person name="Stachowiak A."/>
            <person name="Turgeon B.G."/>
            <person name="Tyler B.M."/>
            <person name="Vincent D."/>
            <person name="Weissenbach J."/>
            <person name="Amselem J."/>
            <person name="Quesneville H."/>
            <person name="Oliver R.P."/>
            <person name="Wincker P."/>
            <person name="Balesdent M.-H."/>
            <person name="Howlett B.J."/>
        </authorList>
    </citation>
    <scope>NUCLEOTIDE SEQUENCE [LARGE SCALE GENOMIC DNA]</scope>
    <source>
        <strain evidence="3">JN3 / isolate v23.1.3 / race Av1-4-5-6-7-8</strain>
    </source>
</reference>
<protein>
    <submittedName>
        <fullName evidence="2">Uncharacterized protein</fullName>
    </submittedName>
</protein>
<feature type="compositionally biased region" description="Pro residues" evidence="1">
    <location>
        <begin position="336"/>
        <end position="352"/>
    </location>
</feature>
<gene>
    <name evidence="2" type="ORF">LEMA_P066650.1</name>
</gene>
<keyword evidence="3" id="KW-1185">Reference proteome</keyword>
<dbReference type="HOGENOM" id="CLU_692745_0_0_1"/>
<sequence>MQARHPSCGLRILSDDPSEYCVYDPSEYCVYERNSINFTHLPIAKRIFQALPTSPLHGLHYHGPWFTRGSGNQTRSLFIETSSIHPSHIVFPLDGAKSTPSPLLGPMNTVRSILPRPNQAHVPEYLARVARPRTTSKGRPPPRPARCNHSIPCHVSPMLRSTVTHLPYHGIIPYMPYVLGTVPKTSLQHRTDSNLYAQERYRIQMTGTDLHGLRGRRDEILQSTMALVVAPLPLTDDMVHIRTDGALHKVLVLEPLQHRPTRGQPIYLPAAPSTIAIDPEPPHPLSLVCGTVGRDDDIKLRIVPMERKAPPLRKKTSRSGTVMHITVAIVRLPYPPFSKPPPPPLSRQPRAPPLERHKPLNCNMHHAPKPRLHLHSEKDGVNALNGITIRTQPAQVVL</sequence>
<evidence type="ECO:0000313" key="2">
    <source>
        <dbReference type="EMBL" id="CBX90539.1"/>
    </source>
</evidence>
<proteinExistence type="predicted"/>
<accession>E4ZGW9</accession>